<proteinExistence type="predicted"/>
<dbReference type="Proteomes" id="UP001597319">
    <property type="component" value="Unassembled WGS sequence"/>
</dbReference>
<dbReference type="RefSeq" id="WP_378294797.1">
    <property type="nucleotide sequence ID" value="NZ_JBHULE010000035.1"/>
</dbReference>
<name>A0ABW5LKN8_9FLAO</name>
<sequence length="141" mass="16431">MANMGLDFESPKKTDTKAWAHMATLYEVGITFHSCGCSGPGYIPNDSKALISYFEEIKERYLEHQHFWAQRKKDPDTQSEIAKDKHHNARFIYSIPEEMKTGSKKEPFYDAQNAQVYWNKRVLEIEKKIKKIKALTLDNKS</sequence>
<organism evidence="1 2">
    <name type="scientific">Aquimarina rubra</name>
    <dbReference type="NCBI Taxonomy" id="1920033"/>
    <lineage>
        <taxon>Bacteria</taxon>
        <taxon>Pseudomonadati</taxon>
        <taxon>Bacteroidota</taxon>
        <taxon>Flavobacteriia</taxon>
        <taxon>Flavobacteriales</taxon>
        <taxon>Flavobacteriaceae</taxon>
        <taxon>Aquimarina</taxon>
    </lineage>
</organism>
<comment type="caution">
    <text evidence="1">The sequence shown here is derived from an EMBL/GenBank/DDBJ whole genome shotgun (WGS) entry which is preliminary data.</text>
</comment>
<keyword evidence="2" id="KW-1185">Reference proteome</keyword>
<evidence type="ECO:0000313" key="2">
    <source>
        <dbReference type="Proteomes" id="UP001597319"/>
    </source>
</evidence>
<reference evidence="2" key="1">
    <citation type="journal article" date="2019" name="Int. J. Syst. Evol. Microbiol.">
        <title>The Global Catalogue of Microorganisms (GCM) 10K type strain sequencing project: providing services to taxonomists for standard genome sequencing and annotation.</title>
        <authorList>
            <consortium name="The Broad Institute Genomics Platform"/>
            <consortium name="The Broad Institute Genome Sequencing Center for Infectious Disease"/>
            <person name="Wu L."/>
            <person name="Ma J."/>
        </authorList>
    </citation>
    <scope>NUCLEOTIDE SEQUENCE [LARGE SCALE GENOMIC DNA]</scope>
    <source>
        <strain evidence="2">KCTC 52274</strain>
    </source>
</reference>
<protein>
    <submittedName>
        <fullName evidence="1">Uncharacterized protein</fullName>
    </submittedName>
</protein>
<gene>
    <name evidence="1" type="ORF">ACFSR1_19880</name>
</gene>
<accession>A0ABW5LKN8</accession>
<evidence type="ECO:0000313" key="1">
    <source>
        <dbReference type="EMBL" id="MFD2564947.1"/>
    </source>
</evidence>
<dbReference type="EMBL" id="JBHULE010000035">
    <property type="protein sequence ID" value="MFD2564947.1"/>
    <property type="molecule type" value="Genomic_DNA"/>
</dbReference>